<organism evidence="1 2">
    <name type="scientific">Rothia aerolata</name>
    <dbReference type="NCBI Taxonomy" id="1812262"/>
    <lineage>
        <taxon>Bacteria</taxon>
        <taxon>Bacillati</taxon>
        <taxon>Actinomycetota</taxon>
        <taxon>Actinomycetes</taxon>
        <taxon>Micrococcales</taxon>
        <taxon>Micrococcaceae</taxon>
        <taxon>Rothia</taxon>
    </lineage>
</organism>
<accession>A0A917MQC8</accession>
<sequence length="64" mass="6953">MGRDPPDPAAHFHYRGRRRCGGVLRSQRLLKQALNPGGALPPPGFSFKDPGENLLESVVMTPVS</sequence>
<gene>
    <name evidence="1" type="ORF">GCM10007359_03830</name>
</gene>
<keyword evidence="2" id="KW-1185">Reference proteome</keyword>
<comment type="caution">
    <text evidence="1">The sequence shown here is derived from an EMBL/GenBank/DDBJ whole genome shotgun (WGS) entry which is preliminary data.</text>
</comment>
<evidence type="ECO:0000313" key="2">
    <source>
        <dbReference type="Proteomes" id="UP000600171"/>
    </source>
</evidence>
<name>A0A917MQC8_9MICC</name>
<dbReference type="EMBL" id="BMDC01000001">
    <property type="protein sequence ID" value="GGH58057.1"/>
    <property type="molecule type" value="Genomic_DNA"/>
</dbReference>
<dbReference type="Proteomes" id="UP000600171">
    <property type="component" value="Unassembled WGS sequence"/>
</dbReference>
<protein>
    <submittedName>
        <fullName evidence="1">Uncharacterized protein</fullName>
    </submittedName>
</protein>
<reference evidence="1 2" key="1">
    <citation type="journal article" date="2014" name="Int. J. Syst. Evol. Microbiol.">
        <title>Complete genome sequence of Corynebacterium casei LMG S-19264T (=DSM 44701T), isolated from a smear-ripened cheese.</title>
        <authorList>
            <consortium name="US DOE Joint Genome Institute (JGI-PGF)"/>
            <person name="Walter F."/>
            <person name="Albersmeier A."/>
            <person name="Kalinowski J."/>
            <person name="Ruckert C."/>
        </authorList>
    </citation>
    <scope>NUCLEOTIDE SEQUENCE [LARGE SCALE GENOMIC DNA]</scope>
    <source>
        <strain evidence="1 2">CCM 8669</strain>
    </source>
</reference>
<proteinExistence type="predicted"/>
<evidence type="ECO:0000313" key="1">
    <source>
        <dbReference type="EMBL" id="GGH58057.1"/>
    </source>
</evidence>
<dbReference type="AlphaFoldDB" id="A0A917MQC8"/>